<evidence type="ECO:0000313" key="2">
    <source>
        <dbReference type="EMBL" id="KAJ8354349.1"/>
    </source>
</evidence>
<evidence type="ECO:0000256" key="1">
    <source>
        <dbReference type="SAM" id="MobiDB-lite"/>
    </source>
</evidence>
<keyword evidence="3" id="KW-1185">Reference proteome</keyword>
<evidence type="ECO:0000313" key="3">
    <source>
        <dbReference type="Proteomes" id="UP001152622"/>
    </source>
</evidence>
<feature type="region of interest" description="Disordered" evidence="1">
    <location>
        <begin position="1"/>
        <end position="27"/>
    </location>
</feature>
<dbReference type="EMBL" id="JAINUF010000007">
    <property type="protein sequence ID" value="KAJ8354349.1"/>
    <property type="molecule type" value="Genomic_DNA"/>
</dbReference>
<organism evidence="2 3">
    <name type="scientific">Synaphobranchus kaupii</name>
    <name type="common">Kaup's arrowtooth eel</name>
    <dbReference type="NCBI Taxonomy" id="118154"/>
    <lineage>
        <taxon>Eukaryota</taxon>
        <taxon>Metazoa</taxon>
        <taxon>Chordata</taxon>
        <taxon>Craniata</taxon>
        <taxon>Vertebrata</taxon>
        <taxon>Euteleostomi</taxon>
        <taxon>Actinopterygii</taxon>
        <taxon>Neopterygii</taxon>
        <taxon>Teleostei</taxon>
        <taxon>Anguilliformes</taxon>
        <taxon>Synaphobranchidae</taxon>
        <taxon>Synaphobranchus</taxon>
    </lineage>
</organism>
<feature type="region of interest" description="Disordered" evidence="1">
    <location>
        <begin position="74"/>
        <end position="108"/>
    </location>
</feature>
<reference evidence="2" key="1">
    <citation type="journal article" date="2023" name="Science">
        <title>Genome structures resolve the early diversification of teleost fishes.</title>
        <authorList>
            <person name="Parey E."/>
            <person name="Louis A."/>
            <person name="Montfort J."/>
            <person name="Bouchez O."/>
            <person name="Roques C."/>
            <person name="Iampietro C."/>
            <person name="Lluch J."/>
            <person name="Castinel A."/>
            <person name="Donnadieu C."/>
            <person name="Desvignes T."/>
            <person name="Floi Bucao C."/>
            <person name="Jouanno E."/>
            <person name="Wen M."/>
            <person name="Mejri S."/>
            <person name="Dirks R."/>
            <person name="Jansen H."/>
            <person name="Henkel C."/>
            <person name="Chen W.J."/>
            <person name="Zahm M."/>
            <person name="Cabau C."/>
            <person name="Klopp C."/>
            <person name="Thompson A.W."/>
            <person name="Robinson-Rechavi M."/>
            <person name="Braasch I."/>
            <person name="Lecointre G."/>
            <person name="Bobe J."/>
            <person name="Postlethwait J.H."/>
            <person name="Berthelot C."/>
            <person name="Roest Crollius H."/>
            <person name="Guiguen Y."/>
        </authorList>
    </citation>
    <scope>NUCLEOTIDE SEQUENCE</scope>
    <source>
        <strain evidence="2">WJC10195</strain>
    </source>
</reference>
<dbReference type="Proteomes" id="UP001152622">
    <property type="component" value="Chromosome 7"/>
</dbReference>
<proteinExistence type="predicted"/>
<name>A0A9Q1IVB7_SYNKA</name>
<accession>A0A9Q1IVB7</accession>
<gene>
    <name evidence="2" type="ORF">SKAU_G00219160</name>
</gene>
<protein>
    <submittedName>
        <fullName evidence="2">Uncharacterized protein</fullName>
    </submittedName>
</protein>
<sequence>MRQLPYFSSRDRSHGPGEGQPIPPLFRRFHREGSQPERRTATPLSFFSEGNRFIRKSSRWRNYRLGLGIGTAASDGPALLRTGGRCGPRRPGPGPEVLRRPIGSAPLL</sequence>
<dbReference type="AlphaFoldDB" id="A0A9Q1IVB7"/>
<comment type="caution">
    <text evidence="2">The sequence shown here is derived from an EMBL/GenBank/DDBJ whole genome shotgun (WGS) entry which is preliminary data.</text>
</comment>